<dbReference type="SUPFAM" id="SSF57196">
    <property type="entry name" value="EGF/Laminin"/>
    <property type="match status" value="3"/>
</dbReference>
<evidence type="ECO:0000313" key="24">
    <source>
        <dbReference type="Proteomes" id="UP001432027"/>
    </source>
</evidence>
<dbReference type="InterPro" id="IPR000800">
    <property type="entry name" value="Notch_dom"/>
</dbReference>
<dbReference type="SMART" id="SM00179">
    <property type="entry name" value="EGF_CA"/>
    <property type="match status" value="2"/>
</dbReference>
<dbReference type="SMART" id="SM00181">
    <property type="entry name" value="EGF"/>
    <property type="match status" value="5"/>
</dbReference>
<feature type="domain" description="LNR" evidence="22">
    <location>
        <begin position="239"/>
        <end position="275"/>
    </location>
</feature>
<proteinExistence type="predicted"/>
<dbReference type="InterPro" id="IPR002110">
    <property type="entry name" value="Ankyrin_rpt"/>
</dbReference>
<keyword evidence="11 18" id="KW-0040">ANK repeat</keyword>
<feature type="region of interest" description="Disordered" evidence="20">
    <location>
        <begin position="837"/>
        <end position="927"/>
    </location>
</feature>
<keyword evidence="8" id="KW-0914">Notch signaling pathway</keyword>
<evidence type="ECO:0000256" key="5">
    <source>
        <dbReference type="ARBA" id="ARBA00022729"/>
    </source>
</evidence>
<dbReference type="PRINTS" id="PR01452">
    <property type="entry name" value="LNOTCHREPEAT"/>
</dbReference>
<dbReference type="Gene3D" id="2.10.25.10">
    <property type="entry name" value="Laminin"/>
    <property type="match status" value="4"/>
</dbReference>
<feature type="domain" description="EGF-like" evidence="21">
    <location>
        <begin position="39"/>
        <end position="76"/>
    </location>
</feature>
<dbReference type="PROSITE" id="PS50258">
    <property type="entry name" value="LNR"/>
    <property type="match status" value="2"/>
</dbReference>
<evidence type="ECO:0000256" key="17">
    <source>
        <dbReference type="ARBA" id="ARBA00023242"/>
    </source>
</evidence>
<dbReference type="InterPro" id="IPR000742">
    <property type="entry name" value="EGF"/>
</dbReference>
<dbReference type="GO" id="GO:0005634">
    <property type="term" value="C:nucleus"/>
    <property type="evidence" value="ECO:0007669"/>
    <property type="project" value="UniProtKB-SubCell"/>
</dbReference>
<evidence type="ECO:0000256" key="2">
    <source>
        <dbReference type="ARBA" id="ARBA00004251"/>
    </source>
</evidence>
<comment type="caution">
    <text evidence="19">Lacks conserved residue(s) required for the propagation of feature annotation.</text>
</comment>
<feature type="repeat" description="ANK" evidence="18">
    <location>
        <begin position="741"/>
        <end position="775"/>
    </location>
</feature>
<accession>A0AAV5UFJ5</accession>
<protein>
    <recommendedName>
        <fullName evidence="25">Ankyrin repeat-containing protein</fullName>
    </recommendedName>
</protein>
<keyword evidence="15" id="KW-0804">Transcription</keyword>
<dbReference type="PANTHER" id="PTHR12916">
    <property type="entry name" value="CYTOCHROME C OXIDASE POLYPEPTIDE VIC-2"/>
    <property type="match status" value="1"/>
</dbReference>
<dbReference type="Pfam" id="PF00066">
    <property type="entry name" value="Notch"/>
    <property type="match status" value="2"/>
</dbReference>
<feature type="repeat" description="ANK" evidence="18">
    <location>
        <begin position="628"/>
        <end position="660"/>
    </location>
</feature>
<name>A0AAV5UFJ5_9BILA</name>
<feature type="disulfide bond" evidence="19">
    <location>
        <begin position="66"/>
        <end position="75"/>
    </location>
</feature>
<feature type="disulfide bond" evidence="19">
    <location>
        <begin position="136"/>
        <end position="145"/>
    </location>
</feature>
<keyword evidence="13 19" id="KW-1015">Disulfide bond</keyword>
<evidence type="ECO:0008006" key="25">
    <source>
        <dbReference type="Google" id="ProtNLM"/>
    </source>
</evidence>
<dbReference type="CDD" id="cd00054">
    <property type="entry name" value="EGF_CA"/>
    <property type="match status" value="2"/>
</dbReference>
<feature type="domain" description="EGF-like" evidence="21">
    <location>
        <begin position="182"/>
        <end position="221"/>
    </location>
</feature>
<dbReference type="GO" id="GO:0007219">
    <property type="term" value="P:Notch signaling pathway"/>
    <property type="evidence" value="ECO:0007669"/>
    <property type="project" value="UniProtKB-KW"/>
</dbReference>
<evidence type="ECO:0000256" key="20">
    <source>
        <dbReference type="SAM" id="MobiDB-lite"/>
    </source>
</evidence>
<keyword evidence="6" id="KW-0677">Repeat</keyword>
<feature type="non-terminal residue" evidence="23">
    <location>
        <position position="1"/>
    </location>
</feature>
<dbReference type="Gene3D" id="4.10.470.20">
    <property type="match status" value="1"/>
</dbReference>
<dbReference type="PANTHER" id="PTHR12916:SF4">
    <property type="entry name" value="UNINFLATABLE, ISOFORM C"/>
    <property type="match status" value="1"/>
</dbReference>
<evidence type="ECO:0000256" key="7">
    <source>
        <dbReference type="ARBA" id="ARBA00022782"/>
    </source>
</evidence>
<dbReference type="PROSITE" id="PS50297">
    <property type="entry name" value="ANK_REP_REGION"/>
    <property type="match status" value="3"/>
</dbReference>
<dbReference type="InterPro" id="IPR036770">
    <property type="entry name" value="Ankyrin_rpt-contain_sf"/>
</dbReference>
<keyword evidence="24" id="KW-1185">Reference proteome</keyword>
<dbReference type="GO" id="GO:0005886">
    <property type="term" value="C:plasma membrane"/>
    <property type="evidence" value="ECO:0007669"/>
    <property type="project" value="UniProtKB-SubCell"/>
</dbReference>
<dbReference type="PROSITE" id="PS01187">
    <property type="entry name" value="EGF_CA"/>
    <property type="match status" value="1"/>
</dbReference>
<dbReference type="Proteomes" id="UP001432027">
    <property type="component" value="Unassembled WGS sequence"/>
</dbReference>
<feature type="compositionally biased region" description="Low complexity" evidence="20">
    <location>
        <begin position="895"/>
        <end position="912"/>
    </location>
</feature>
<organism evidence="23 24">
    <name type="scientific">Pristionchus entomophagus</name>
    <dbReference type="NCBI Taxonomy" id="358040"/>
    <lineage>
        <taxon>Eukaryota</taxon>
        <taxon>Metazoa</taxon>
        <taxon>Ecdysozoa</taxon>
        <taxon>Nematoda</taxon>
        <taxon>Chromadorea</taxon>
        <taxon>Rhabditida</taxon>
        <taxon>Rhabditina</taxon>
        <taxon>Diplogasteromorpha</taxon>
        <taxon>Diplogasteroidea</taxon>
        <taxon>Neodiplogasteridae</taxon>
        <taxon>Pristionchus</taxon>
    </lineage>
</organism>
<keyword evidence="5" id="KW-0732">Signal</keyword>
<dbReference type="InterPro" id="IPR001881">
    <property type="entry name" value="EGF-like_Ca-bd_dom"/>
</dbReference>
<gene>
    <name evidence="23" type="ORF">PENTCL1PPCAC_27415</name>
</gene>
<sequence length="973" mass="107353">CIDSLHYGLRCEHTKCSNENSETPCESSEKCAGPNCPSHNDICESIQPCLNDGICTNTASGFHCACSTGFSGSRCENDDFCSSDSCNNGYCLDSSCICDSGWTGAQCDIDIDECSLSPCAHGSTCLNKNGSFQCICPPGRNGLRCESGTCTSHRECINGGHCINGDCICQPGFDGPNCEREYRNPCFSNPCSQNKHCLQNRSEIIGFSCACPPETIGRFCEYAIHNSFSPDDQRDLEKCSLSGCSALAKNGICNEECNHFACGFDGGDCSAGTVPFARCPYDSFCSRQFKDGRCDEKCNNENCLFDGFDCLGPEPEIRKNGTWTDIRLISLVNSEIFMREIDNTLNSLVDKLKTSVRMKKTERRMDVFEWNSKTGEGPRVDFGSRTDARVEYIRSKRSIREGDVSYPREDEFPRTQREGILFVIQVDLAECSRQCFSDANAVSLFIGATEAKAPLNPKMKIYSAEAIMKPSEPKPSGFPLTECLIVLGLMGVGGIGVVAFKRRKIMDAPVWTPPSPGKKQMIPDYHISYPVNEYNQFPNFLDSSMPTPVFKSKPRPITVPASNPLELAAYGDERVGPEMRRYAGEKGRYGRTSLHWLALNTKKSSADIIYDCNYLISFGVDLNVQDMDGNTALHCACANGQIALVSRLLEVGADPSIDNEDDMTPLHVAAKNSLDRFIQILLEHKFYKDKSKLELVDVEDRTALMLYAANSCHSIKGAELLLKAGADVNYSGDKNQMDRFKGRTALHHAAHSNKDNHRMIEFLVAKNANKDAQDVEEATPLFLAVDRNNYKAVDQLLKTGASLEFPDQMGRFPRDHAMKSGYMDILERLRVAGLSSRQGPLFPSVPSHQITDPRPKKRKTPIACTSYDKTPSPAGLKASGPSCLDSPHSDQGRMSAGVSSSANSSSEISSPSYTPAFTQQPLQQLQQPQLQPFHQLQLQPLTMMRPSPPYDDHNAFMYPSLALPPLSNNQLPY</sequence>
<evidence type="ECO:0000256" key="9">
    <source>
        <dbReference type="ARBA" id="ARBA00022989"/>
    </source>
</evidence>
<dbReference type="FunFam" id="2.10.25.10:FF:000125">
    <property type="entry name" value="Neurogenic locus notch protein-like"/>
    <property type="match status" value="1"/>
</dbReference>
<dbReference type="SMART" id="SM00248">
    <property type="entry name" value="ANK"/>
    <property type="match status" value="6"/>
</dbReference>
<keyword evidence="3 19" id="KW-0245">EGF-like domain</keyword>
<dbReference type="PROSITE" id="PS00010">
    <property type="entry name" value="ASX_HYDROXYL"/>
    <property type="match status" value="2"/>
</dbReference>
<dbReference type="PROSITE" id="PS50088">
    <property type="entry name" value="ANK_REPEAT"/>
    <property type="match status" value="3"/>
</dbReference>
<comment type="caution">
    <text evidence="23">The sequence shown here is derived from an EMBL/GenBank/DDBJ whole genome shotgun (WGS) entry which is preliminary data.</text>
</comment>
<comment type="subcellular location">
    <subcellularLocation>
        <location evidence="2">Cell membrane</location>
        <topology evidence="2">Single-pass type I membrane protein</topology>
    </subcellularLocation>
    <subcellularLocation>
        <location evidence="1">Nucleus</location>
    </subcellularLocation>
</comment>
<evidence type="ECO:0000259" key="21">
    <source>
        <dbReference type="PROSITE" id="PS50026"/>
    </source>
</evidence>
<dbReference type="InterPro" id="IPR035993">
    <property type="entry name" value="Notch-like_dom_sf"/>
</dbReference>
<evidence type="ECO:0000313" key="23">
    <source>
        <dbReference type="EMBL" id="GMT05241.1"/>
    </source>
</evidence>
<evidence type="ECO:0000259" key="22">
    <source>
        <dbReference type="PROSITE" id="PS50258"/>
    </source>
</evidence>
<dbReference type="Pfam" id="PF00008">
    <property type="entry name" value="EGF"/>
    <property type="match status" value="1"/>
</dbReference>
<keyword evidence="14" id="KW-0010">Activator</keyword>
<evidence type="ECO:0000256" key="18">
    <source>
        <dbReference type="PROSITE-ProRule" id="PRU00023"/>
    </source>
</evidence>
<keyword evidence="16" id="KW-0325">Glycoprotein</keyword>
<feature type="repeat" description="ANK" evidence="18">
    <location>
        <begin position="776"/>
        <end position="808"/>
    </location>
</feature>
<evidence type="ECO:0000256" key="12">
    <source>
        <dbReference type="ARBA" id="ARBA00023136"/>
    </source>
</evidence>
<feature type="domain" description="EGF-like" evidence="21">
    <location>
        <begin position="110"/>
        <end position="146"/>
    </location>
</feature>
<dbReference type="Pfam" id="PF12796">
    <property type="entry name" value="Ank_2"/>
    <property type="match status" value="2"/>
</dbReference>
<feature type="disulfide bond" evidence="19">
    <location>
        <begin position="211"/>
        <end position="220"/>
    </location>
</feature>
<evidence type="ECO:0000256" key="6">
    <source>
        <dbReference type="ARBA" id="ARBA00022737"/>
    </source>
</evidence>
<dbReference type="GO" id="GO:0030154">
    <property type="term" value="P:cell differentiation"/>
    <property type="evidence" value="ECO:0007669"/>
    <property type="project" value="UniProtKB-KW"/>
</dbReference>
<dbReference type="SMART" id="SM01339">
    <property type="entry name" value="NODP"/>
    <property type="match status" value="1"/>
</dbReference>
<dbReference type="SUPFAM" id="SSF48403">
    <property type="entry name" value="Ankyrin repeat"/>
    <property type="match status" value="1"/>
</dbReference>
<evidence type="ECO:0000256" key="3">
    <source>
        <dbReference type="ARBA" id="ARBA00022536"/>
    </source>
</evidence>
<evidence type="ECO:0000256" key="10">
    <source>
        <dbReference type="ARBA" id="ARBA00023015"/>
    </source>
</evidence>
<keyword evidence="4" id="KW-0812">Transmembrane</keyword>
<evidence type="ECO:0000256" key="11">
    <source>
        <dbReference type="ARBA" id="ARBA00023043"/>
    </source>
</evidence>
<dbReference type="InterPro" id="IPR018097">
    <property type="entry name" value="EGF_Ca-bd_CS"/>
</dbReference>
<dbReference type="Gene3D" id="1.25.40.20">
    <property type="entry name" value="Ankyrin repeat-containing domain"/>
    <property type="match status" value="1"/>
</dbReference>
<keyword evidence="17" id="KW-0539">Nucleus</keyword>
<dbReference type="FunFam" id="2.10.25.10:FF:000031">
    <property type="entry name" value="neurogenic locus notch homolog protein 3"/>
    <property type="match status" value="1"/>
</dbReference>
<evidence type="ECO:0000256" key="13">
    <source>
        <dbReference type="ARBA" id="ARBA00023157"/>
    </source>
</evidence>
<dbReference type="AlphaFoldDB" id="A0AAV5UFJ5"/>
<evidence type="ECO:0000256" key="8">
    <source>
        <dbReference type="ARBA" id="ARBA00022976"/>
    </source>
</evidence>
<dbReference type="EMBL" id="BTSX01000006">
    <property type="protein sequence ID" value="GMT05241.1"/>
    <property type="molecule type" value="Genomic_DNA"/>
</dbReference>
<keyword evidence="12" id="KW-0472">Membrane</keyword>
<dbReference type="InterPro" id="IPR011656">
    <property type="entry name" value="Notch_NODP_dom"/>
</dbReference>
<evidence type="ECO:0000256" key="15">
    <source>
        <dbReference type="ARBA" id="ARBA00023163"/>
    </source>
</evidence>
<dbReference type="GO" id="GO:0005509">
    <property type="term" value="F:calcium ion binding"/>
    <property type="evidence" value="ECO:0007669"/>
    <property type="project" value="InterPro"/>
</dbReference>
<dbReference type="SMART" id="SM00004">
    <property type="entry name" value="NL"/>
    <property type="match status" value="2"/>
</dbReference>
<keyword evidence="9" id="KW-1133">Transmembrane helix</keyword>
<evidence type="ECO:0000256" key="14">
    <source>
        <dbReference type="ARBA" id="ARBA00023159"/>
    </source>
</evidence>
<reference evidence="23" key="1">
    <citation type="submission" date="2023-10" db="EMBL/GenBank/DDBJ databases">
        <title>Genome assembly of Pristionchus species.</title>
        <authorList>
            <person name="Yoshida K."/>
            <person name="Sommer R.J."/>
        </authorList>
    </citation>
    <scope>NUCLEOTIDE SEQUENCE</scope>
    <source>
        <strain evidence="23">RS0144</strain>
    </source>
</reference>
<dbReference type="PROSITE" id="PS00022">
    <property type="entry name" value="EGF_1"/>
    <property type="match status" value="5"/>
</dbReference>
<dbReference type="InterPro" id="IPR049883">
    <property type="entry name" value="NOTCH1_EGF-like"/>
</dbReference>
<keyword evidence="7" id="KW-0221">Differentiation</keyword>
<evidence type="ECO:0000256" key="19">
    <source>
        <dbReference type="PROSITE-ProRule" id="PRU00076"/>
    </source>
</evidence>
<dbReference type="SUPFAM" id="SSF90193">
    <property type="entry name" value="Notch domain"/>
    <property type="match status" value="2"/>
</dbReference>
<dbReference type="Pfam" id="PF07645">
    <property type="entry name" value="EGF_CA"/>
    <property type="match status" value="1"/>
</dbReference>
<evidence type="ECO:0000256" key="16">
    <source>
        <dbReference type="ARBA" id="ARBA00023180"/>
    </source>
</evidence>
<dbReference type="InterPro" id="IPR000152">
    <property type="entry name" value="EGF-type_Asp/Asn_hydroxyl_site"/>
</dbReference>
<keyword evidence="10" id="KW-0805">Transcription regulation</keyword>
<feature type="non-terminal residue" evidence="23">
    <location>
        <position position="973"/>
    </location>
</feature>
<evidence type="ECO:0000256" key="4">
    <source>
        <dbReference type="ARBA" id="ARBA00022692"/>
    </source>
</evidence>
<dbReference type="PROSITE" id="PS50026">
    <property type="entry name" value="EGF_3"/>
    <property type="match status" value="3"/>
</dbReference>
<feature type="domain" description="LNR" evidence="22">
    <location>
        <begin position="279"/>
        <end position="320"/>
    </location>
</feature>
<dbReference type="PROSITE" id="PS01186">
    <property type="entry name" value="EGF_2"/>
    <property type="match status" value="3"/>
</dbReference>
<evidence type="ECO:0000256" key="1">
    <source>
        <dbReference type="ARBA" id="ARBA00004123"/>
    </source>
</evidence>
<dbReference type="Gene3D" id="3.30.70.3310">
    <property type="match status" value="1"/>
</dbReference>